<evidence type="ECO:0000256" key="3">
    <source>
        <dbReference type="ARBA" id="ARBA00023163"/>
    </source>
</evidence>
<dbReference type="Gene3D" id="1.10.10.10">
    <property type="entry name" value="Winged helix-like DNA-binding domain superfamily/Winged helix DNA-binding domain"/>
    <property type="match status" value="1"/>
</dbReference>
<dbReference type="InterPro" id="IPR050707">
    <property type="entry name" value="HTH_MetabolicPath_Reg"/>
</dbReference>
<comment type="caution">
    <text evidence="6">The sequence shown here is derived from an EMBL/GenBank/DDBJ whole genome shotgun (WGS) entry which is preliminary data.</text>
</comment>
<sequence>MAAEAGSNQSVERALGVLRALSAGRSELRVSDVAKATGLGLSTASRLLATLEAAGFVDRDPVSGLYRLGLDVVSLSGTVLNSHPVHREARQTAQNLAAELGLGANVAVRRGDRLFYLLNFEGRQAPRAFVLAGQYNPLHATGLGKALLSGLTAEQRRELLPGTTLHAYTHRTITTHEQLDEEIARTLARGYSSEIEELALGRACVAAPIRDASGAVVAGLSVSGPLSAIDLATREAALARAVIEAADSVSIGLGYVGPAHVTPQQIAMPEVVS</sequence>
<dbReference type="InterPro" id="IPR036390">
    <property type="entry name" value="WH_DNA-bd_sf"/>
</dbReference>
<dbReference type="InterPro" id="IPR014757">
    <property type="entry name" value="Tscrpt_reg_IclR_C"/>
</dbReference>
<keyword evidence="3" id="KW-0804">Transcription</keyword>
<dbReference type="InterPro" id="IPR005471">
    <property type="entry name" value="Tscrpt_reg_IclR_N"/>
</dbReference>
<feature type="domain" description="HTH iclR-type" evidence="4">
    <location>
        <begin position="8"/>
        <end position="70"/>
    </location>
</feature>
<dbReference type="SMART" id="SM00346">
    <property type="entry name" value="HTH_ICLR"/>
    <property type="match status" value="1"/>
</dbReference>
<dbReference type="PROSITE" id="PS51077">
    <property type="entry name" value="HTH_ICLR"/>
    <property type="match status" value="1"/>
</dbReference>
<dbReference type="EMBL" id="JBEXRX010000017">
    <property type="protein sequence ID" value="MEU0152109.1"/>
    <property type="molecule type" value="Genomic_DNA"/>
</dbReference>
<organism evidence="6 7">
    <name type="scientific">Micromonospora fulviviridis</name>
    <dbReference type="NCBI Taxonomy" id="47860"/>
    <lineage>
        <taxon>Bacteria</taxon>
        <taxon>Bacillati</taxon>
        <taxon>Actinomycetota</taxon>
        <taxon>Actinomycetes</taxon>
        <taxon>Micromonosporales</taxon>
        <taxon>Micromonosporaceae</taxon>
        <taxon>Micromonospora</taxon>
    </lineage>
</organism>
<evidence type="ECO:0000259" key="4">
    <source>
        <dbReference type="PROSITE" id="PS51077"/>
    </source>
</evidence>
<feature type="domain" description="IclR-ED" evidence="5">
    <location>
        <begin position="71"/>
        <end position="255"/>
    </location>
</feature>
<dbReference type="PANTHER" id="PTHR30136:SF24">
    <property type="entry name" value="HTH-TYPE TRANSCRIPTIONAL REPRESSOR ALLR"/>
    <property type="match status" value="1"/>
</dbReference>
<evidence type="ECO:0000259" key="5">
    <source>
        <dbReference type="PROSITE" id="PS51078"/>
    </source>
</evidence>
<reference evidence="6 7" key="1">
    <citation type="submission" date="2024-06" db="EMBL/GenBank/DDBJ databases">
        <title>The Natural Products Discovery Center: Release of the First 8490 Sequenced Strains for Exploring Actinobacteria Biosynthetic Diversity.</title>
        <authorList>
            <person name="Kalkreuter E."/>
            <person name="Kautsar S.A."/>
            <person name="Yang D."/>
            <person name="Bader C.D."/>
            <person name="Teijaro C.N."/>
            <person name="Fluegel L."/>
            <person name="Davis C.M."/>
            <person name="Simpson J.R."/>
            <person name="Lauterbach L."/>
            <person name="Steele A.D."/>
            <person name="Gui C."/>
            <person name="Meng S."/>
            <person name="Li G."/>
            <person name="Viehrig K."/>
            <person name="Ye F."/>
            <person name="Su P."/>
            <person name="Kiefer A.F."/>
            <person name="Nichols A."/>
            <person name="Cepeda A.J."/>
            <person name="Yan W."/>
            <person name="Fan B."/>
            <person name="Jiang Y."/>
            <person name="Adhikari A."/>
            <person name="Zheng C.-J."/>
            <person name="Schuster L."/>
            <person name="Cowan T.M."/>
            <person name="Smanski M.J."/>
            <person name="Chevrette M.G."/>
            <person name="De Carvalho L.P.S."/>
            <person name="Shen B."/>
        </authorList>
    </citation>
    <scope>NUCLEOTIDE SEQUENCE [LARGE SCALE GENOMIC DNA]</scope>
    <source>
        <strain evidence="6 7">NPDC006286</strain>
    </source>
</reference>
<dbReference type="InterPro" id="IPR036388">
    <property type="entry name" value="WH-like_DNA-bd_sf"/>
</dbReference>
<keyword evidence="1" id="KW-0805">Transcription regulation</keyword>
<dbReference type="SUPFAM" id="SSF46785">
    <property type="entry name" value="Winged helix' DNA-binding domain"/>
    <property type="match status" value="1"/>
</dbReference>
<dbReference type="CDD" id="cd00090">
    <property type="entry name" value="HTH_ARSR"/>
    <property type="match status" value="1"/>
</dbReference>
<keyword evidence="7" id="KW-1185">Reference proteome</keyword>
<gene>
    <name evidence="6" type="ORF">ABZ071_09300</name>
</gene>
<evidence type="ECO:0000313" key="6">
    <source>
        <dbReference type="EMBL" id="MEU0152109.1"/>
    </source>
</evidence>
<protein>
    <submittedName>
        <fullName evidence="6">IclR family transcriptional regulator</fullName>
    </submittedName>
</protein>
<dbReference type="Pfam" id="PF09339">
    <property type="entry name" value="HTH_IclR"/>
    <property type="match status" value="1"/>
</dbReference>
<dbReference type="PROSITE" id="PS51078">
    <property type="entry name" value="ICLR_ED"/>
    <property type="match status" value="1"/>
</dbReference>
<dbReference type="InterPro" id="IPR011991">
    <property type="entry name" value="ArsR-like_HTH"/>
</dbReference>
<evidence type="ECO:0000256" key="1">
    <source>
        <dbReference type="ARBA" id="ARBA00023015"/>
    </source>
</evidence>
<dbReference type="RefSeq" id="WP_355664094.1">
    <property type="nucleotide sequence ID" value="NZ_JBEXRX010000017.1"/>
</dbReference>
<dbReference type="PANTHER" id="PTHR30136">
    <property type="entry name" value="HELIX-TURN-HELIX TRANSCRIPTIONAL REGULATOR, ICLR FAMILY"/>
    <property type="match status" value="1"/>
</dbReference>
<dbReference type="InterPro" id="IPR029016">
    <property type="entry name" value="GAF-like_dom_sf"/>
</dbReference>
<dbReference type="Pfam" id="PF01614">
    <property type="entry name" value="IclR_C"/>
    <property type="match status" value="1"/>
</dbReference>
<dbReference type="SUPFAM" id="SSF55781">
    <property type="entry name" value="GAF domain-like"/>
    <property type="match status" value="1"/>
</dbReference>
<evidence type="ECO:0000256" key="2">
    <source>
        <dbReference type="ARBA" id="ARBA00023125"/>
    </source>
</evidence>
<dbReference type="Proteomes" id="UP001550348">
    <property type="component" value="Unassembled WGS sequence"/>
</dbReference>
<dbReference type="Gene3D" id="3.30.450.40">
    <property type="match status" value="1"/>
</dbReference>
<proteinExistence type="predicted"/>
<name>A0ABV2VH33_9ACTN</name>
<keyword evidence="2" id="KW-0238">DNA-binding</keyword>
<accession>A0ABV2VH33</accession>
<evidence type="ECO:0000313" key="7">
    <source>
        <dbReference type="Proteomes" id="UP001550348"/>
    </source>
</evidence>